<protein>
    <submittedName>
        <fullName evidence="2">Iron-sulfur cluster assembly scaffold protein</fullName>
    </submittedName>
</protein>
<dbReference type="InterPro" id="IPR002871">
    <property type="entry name" value="NIF_FeS_clus_asmbl_NifU_N"/>
</dbReference>
<dbReference type="Proteomes" id="UP000093748">
    <property type="component" value="Unassembled WGS sequence"/>
</dbReference>
<evidence type="ECO:0000313" key="5">
    <source>
        <dbReference type="Proteomes" id="UP000093748"/>
    </source>
</evidence>
<dbReference type="Pfam" id="PF01592">
    <property type="entry name" value="NifU_N"/>
    <property type="match status" value="1"/>
</dbReference>
<evidence type="ECO:0000313" key="2">
    <source>
        <dbReference type="EMBL" id="OBP80104.1"/>
    </source>
</evidence>
<reference evidence="5" key="2">
    <citation type="submission" date="2016-06" db="EMBL/GenBank/DDBJ databases">
        <title>NZP2037 Pacbio-Illumina hybrid assembly.</title>
        <authorList>
            <person name="Ramsay J.P."/>
        </authorList>
    </citation>
    <scope>NUCLEOTIDE SEQUENCE [LARGE SCALE GENOMIC DNA]</scope>
    <source>
        <strain evidence="5">R7ANS::ICEMlSym2042</strain>
    </source>
</reference>
<dbReference type="GO" id="GO:0005506">
    <property type="term" value="F:iron ion binding"/>
    <property type="evidence" value="ECO:0007669"/>
    <property type="project" value="InterPro"/>
</dbReference>
<proteinExistence type="predicted"/>
<dbReference type="EMBL" id="LZTJ01000002">
    <property type="protein sequence ID" value="OBP80104.1"/>
    <property type="molecule type" value="Genomic_DNA"/>
</dbReference>
<comment type="caution">
    <text evidence="2">The sequence shown here is derived from an EMBL/GenBank/DDBJ whole genome shotgun (WGS) entry which is preliminary data.</text>
</comment>
<gene>
    <name evidence="3" type="ORF">A8145_26245</name>
    <name evidence="2" type="ORF">BAE39_27625</name>
</gene>
<feature type="domain" description="NIF system FeS cluster assembly NifU N-terminal" evidence="1">
    <location>
        <begin position="17"/>
        <end position="111"/>
    </location>
</feature>
<accession>A0A1A5PUQ8</accession>
<dbReference type="EMBL" id="LYTK01000023">
    <property type="protein sequence ID" value="OBQ59165.1"/>
    <property type="molecule type" value="Genomic_DNA"/>
</dbReference>
<evidence type="ECO:0000313" key="4">
    <source>
        <dbReference type="Proteomes" id="UP000093737"/>
    </source>
</evidence>
<dbReference type="AlphaFoldDB" id="A0A1A5PUQ8"/>
<evidence type="ECO:0000259" key="1">
    <source>
        <dbReference type="Pfam" id="PF01592"/>
    </source>
</evidence>
<dbReference type="Proteomes" id="UP000093737">
    <property type="component" value="Unassembled WGS sequence"/>
</dbReference>
<reference evidence="3 4" key="1">
    <citation type="submission" date="2016-05" db="EMBL/GenBank/DDBJ databases">
        <authorList>
            <person name="Ramsay J.P."/>
        </authorList>
    </citation>
    <scope>NUCLEOTIDE SEQUENCE [LARGE SCALE GENOMIC DNA]</scope>
    <source>
        <strain evidence="3 4">NZP2042</strain>
    </source>
</reference>
<dbReference type="Gene3D" id="3.90.1010.10">
    <property type="match status" value="1"/>
</dbReference>
<sequence>MRDNTDNVYLFSDKLYFINPNNVGALDTPNAAGEVGAVACGDGLKLMMGFDPKTETITAAAFQTFGRGSAIAASSTFTEFIVGKTIDEALQITDQDIADFLGALPPQTIYSSLDRLILERGLRLMSEFFRAVRQAFEETPAFSRLVLVKASSP</sequence>
<dbReference type="GO" id="GO:0051536">
    <property type="term" value="F:iron-sulfur cluster binding"/>
    <property type="evidence" value="ECO:0007669"/>
    <property type="project" value="InterPro"/>
</dbReference>
<organism evidence="2 5">
    <name type="scientific">Rhizobium loti</name>
    <name type="common">Mesorhizobium loti</name>
    <dbReference type="NCBI Taxonomy" id="381"/>
    <lineage>
        <taxon>Bacteria</taxon>
        <taxon>Pseudomonadati</taxon>
        <taxon>Pseudomonadota</taxon>
        <taxon>Alphaproteobacteria</taxon>
        <taxon>Hyphomicrobiales</taxon>
        <taxon>Phyllobacteriaceae</taxon>
        <taxon>Mesorhizobium</taxon>
    </lineage>
</organism>
<dbReference type="PANTHER" id="PTHR10093">
    <property type="entry name" value="IRON-SULFUR CLUSTER ASSEMBLY ENZYME NIFU HOMOLOG"/>
    <property type="match status" value="1"/>
</dbReference>
<reference evidence="2" key="3">
    <citation type="submission" date="2016-06" db="EMBL/GenBank/DDBJ databases">
        <authorList>
            <person name="Kjaerup R.B."/>
            <person name="Dalgaard T.S."/>
            <person name="Juul-Madsen H.R."/>
        </authorList>
    </citation>
    <scope>NUCLEOTIDE SEQUENCE</scope>
    <source>
        <strain evidence="2">R7ANS::ICEMlSym2042</strain>
    </source>
</reference>
<name>A0A1A5PUQ8_RHILI</name>
<dbReference type="RefSeq" id="WP_065005766.1">
    <property type="nucleotide sequence ID" value="NZ_CP033334.1"/>
</dbReference>
<dbReference type="SUPFAM" id="SSF82649">
    <property type="entry name" value="SufE/NifU"/>
    <property type="match status" value="1"/>
</dbReference>
<evidence type="ECO:0000313" key="3">
    <source>
        <dbReference type="EMBL" id="OBQ59165.1"/>
    </source>
</evidence>
<dbReference type="GO" id="GO:0016226">
    <property type="term" value="P:iron-sulfur cluster assembly"/>
    <property type="evidence" value="ECO:0007669"/>
    <property type="project" value="InterPro"/>
</dbReference>